<evidence type="ECO:0000313" key="1">
    <source>
        <dbReference type="EMBL" id="CAD9406831.1"/>
    </source>
</evidence>
<dbReference type="PANTHER" id="PTHR11743">
    <property type="entry name" value="VOLTAGE-DEPENDENT ANION-SELECTIVE CHANNEL"/>
    <property type="match status" value="1"/>
</dbReference>
<dbReference type="AlphaFoldDB" id="A0A7S2BVP0"/>
<dbReference type="Gene3D" id="2.40.160.10">
    <property type="entry name" value="Porin"/>
    <property type="match status" value="1"/>
</dbReference>
<dbReference type="Pfam" id="PF01459">
    <property type="entry name" value="Porin_3"/>
    <property type="match status" value="1"/>
</dbReference>
<accession>A0A7S2BVP0</accession>
<sequence>MGKTCTVFKDIGKACNDLLTKDYKVGKTIVEVKSTTPSGVTFTPTATKSGDAVSGQLEAKYSFLPWLVGETKFETSGSVSANIEAANALTKGLTCTAECEHKPGKNGLLQSANMIIDYKQELFACKTSFDYYKQDLLASASTCYGNMALGIDCTYSTPKGVLDKYAAACQFVQPDFVVSAKFADSKGKTLSCGYYHKVSPLMQVGVNLSKKLNKADVDIDFGCAYKLDKDTAVKGKVDSAGKMSCSYKQKISALTTMTLAAEVDVVNLADNKHKFGLQLNITP</sequence>
<dbReference type="InterPro" id="IPR027246">
    <property type="entry name" value="Porin_Euk/Tom40"/>
</dbReference>
<dbReference type="InterPro" id="IPR001925">
    <property type="entry name" value="Porin_Euk"/>
</dbReference>
<dbReference type="GO" id="GO:0005741">
    <property type="term" value="C:mitochondrial outer membrane"/>
    <property type="evidence" value="ECO:0007669"/>
    <property type="project" value="InterPro"/>
</dbReference>
<dbReference type="CDD" id="cd07306">
    <property type="entry name" value="Porin3_VDAC"/>
    <property type="match status" value="1"/>
</dbReference>
<organism evidence="1">
    <name type="scientific">Haptolina brevifila</name>
    <dbReference type="NCBI Taxonomy" id="156173"/>
    <lineage>
        <taxon>Eukaryota</taxon>
        <taxon>Haptista</taxon>
        <taxon>Haptophyta</taxon>
        <taxon>Prymnesiophyceae</taxon>
        <taxon>Prymnesiales</taxon>
        <taxon>Prymnesiaceae</taxon>
        <taxon>Haptolina</taxon>
    </lineage>
</organism>
<proteinExistence type="predicted"/>
<dbReference type="PANTHER" id="PTHR11743:SF70">
    <property type="entry name" value="GH26960P-RELATED"/>
    <property type="match status" value="1"/>
</dbReference>
<dbReference type="EMBL" id="HBGU01007505">
    <property type="protein sequence ID" value="CAD9406831.1"/>
    <property type="molecule type" value="Transcribed_RNA"/>
</dbReference>
<reference evidence="1" key="1">
    <citation type="submission" date="2021-01" db="EMBL/GenBank/DDBJ databases">
        <authorList>
            <person name="Corre E."/>
            <person name="Pelletier E."/>
            <person name="Niang G."/>
            <person name="Scheremetjew M."/>
            <person name="Finn R."/>
            <person name="Kale V."/>
            <person name="Holt S."/>
            <person name="Cochrane G."/>
            <person name="Meng A."/>
            <person name="Brown T."/>
            <person name="Cohen L."/>
        </authorList>
    </citation>
    <scope>NUCLEOTIDE SEQUENCE</scope>
    <source>
        <strain evidence="1">UTEX LB 985</strain>
    </source>
</reference>
<name>A0A7S2BVP0_9EUKA</name>
<dbReference type="GO" id="GO:0008308">
    <property type="term" value="F:voltage-gated monoatomic anion channel activity"/>
    <property type="evidence" value="ECO:0007669"/>
    <property type="project" value="InterPro"/>
</dbReference>
<evidence type="ECO:0008006" key="2">
    <source>
        <dbReference type="Google" id="ProtNLM"/>
    </source>
</evidence>
<dbReference type="InterPro" id="IPR023614">
    <property type="entry name" value="Porin_dom_sf"/>
</dbReference>
<protein>
    <recommendedName>
        <fullName evidence="2">Voltage-dependent anion-selective channel protein 2</fullName>
    </recommendedName>
</protein>
<gene>
    <name evidence="1" type="ORF">CBRE1094_LOCUS4112</name>
</gene>